<feature type="transmembrane region" description="Helical" evidence="7">
    <location>
        <begin position="12"/>
        <end position="36"/>
    </location>
</feature>
<feature type="transmembrane region" description="Helical" evidence="7">
    <location>
        <begin position="305"/>
        <end position="328"/>
    </location>
</feature>
<dbReference type="CDD" id="cd17329">
    <property type="entry name" value="MFS_MdtH_MDR_like"/>
    <property type="match status" value="1"/>
</dbReference>
<dbReference type="InterPro" id="IPR020846">
    <property type="entry name" value="MFS_dom"/>
</dbReference>
<evidence type="ECO:0000256" key="5">
    <source>
        <dbReference type="ARBA" id="ARBA00022989"/>
    </source>
</evidence>
<feature type="transmembrane region" description="Helical" evidence="7">
    <location>
        <begin position="251"/>
        <end position="268"/>
    </location>
</feature>
<dbReference type="GO" id="GO:0022857">
    <property type="term" value="F:transmembrane transporter activity"/>
    <property type="evidence" value="ECO:0007669"/>
    <property type="project" value="InterPro"/>
</dbReference>
<evidence type="ECO:0000256" key="1">
    <source>
        <dbReference type="ARBA" id="ARBA00004651"/>
    </source>
</evidence>
<keyword evidence="2" id="KW-0813">Transport</keyword>
<dbReference type="InterPro" id="IPR011701">
    <property type="entry name" value="MFS"/>
</dbReference>
<proteinExistence type="predicted"/>
<dbReference type="OrthoDB" id="8952229at2"/>
<dbReference type="InterPro" id="IPR005829">
    <property type="entry name" value="Sugar_transporter_CS"/>
</dbReference>
<evidence type="ECO:0000256" key="3">
    <source>
        <dbReference type="ARBA" id="ARBA00022475"/>
    </source>
</evidence>
<evidence type="ECO:0000256" key="2">
    <source>
        <dbReference type="ARBA" id="ARBA00022448"/>
    </source>
</evidence>
<comment type="caution">
    <text evidence="9">The sequence shown here is derived from an EMBL/GenBank/DDBJ whole genome shotgun (WGS) entry which is preliminary data.</text>
</comment>
<dbReference type="PANTHER" id="PTHR43414:SF1">
    <property type="entry name" value="PEPTIDE PERMEASE"/>
    <property type="match status" value="1"/>
</dbReference>
<evidence type="ECO:0000256" key="4">
    <source>
        <dbReference type="ARBA" id="ARBA00022692"/>
    </source>
</evidence>
<feature type="transmembrane region" description="Helical" evidence="7">
    <location>
        <begin position="340"/>
        <end position="359"/>
    </location>
</feature>
<feature type="transmembrane region" description="Helical" evidence="7">
    <location>
        <begin position="371"/>
        <end position="391"/>
    </location>
</feature>
<reference evidence="9 10" key="1">
    <citation type="journal article" date="2005" name="Int. J. Syst. Evol. Microbiol.">
        <title>Bacillus cibi sp. nov., isolated from jeotgal, a traditional Korean fermented seafood.</title>
        <authorList>
            <person name="Yoon J.H."/>
            <person name="Lee C.H."/>
            <person name="Oh T.K."/>
        </authorList>
    </citation>
    <scope>NUCLEOTIDE SEQUENCE [LARGE SCALE GENOMIC DNA]</scope>
    <source>
        <strain evidence="9 10">DSM 16189</strain>
    </source>
</reference>
<feature type="transmembrane region" description="Helical" evidence="7">
    <location>
        <begin position="76"/>
        <end position="92"/>
    </location>
</feature>
<evidence type="ECO:0000313" key="9">
    <source>
        <dbReference type="EMBL" id="KEZ53579.1"/>
    </source>
</evidence>
<sequence>MKQLKHVHPLGWNILIGTIFGRMATSMSLPFLAIYLTQVKGVSAAMTGTIIAVSSLAGILSSFYGGYLSDKLGRKKVLITSIFGWVFVFIGFGAADTVLAFFIMNALNGVCRSVFEPTSRALLSDLTEQKNRLLIFNLRYAAINVGVVFGPLLGIYLGSAKTTSPFFIAAIIYALYGFSLLITFMKTSHKTETKEAARISFREAVHVTRKDKLLLLSLVGIILCITGFSQLTSTLPQFFAMSPDIKDGAKTFSILLSLNAVTVLLIQYPIVRAAKNHPPIFSIILGNLLVGLSLFSFAFAHSIWLIALVVILFTVGEVLLFSMMDVLIDELSNPEMKGTYFGAMGFTQLGNVIGPWIGGVLLDAYGISSPAAVFSCLMLVTLSGIPVLFLVKKEMERKTEASVLNQQAHI</sequence>
<dbReference type="Pfam" id="PF07690">
    <property type="entry name" value="MFS_1"/>
    <property type="match status" value="1"/>
</dbReference>
<keyword evidence="6 7" id="KW-0472">Membrane</keyword>
<feature type="transmembrane region" description="Helical" evidence="7">
    <location>
        <begin position="42"/>
        <end position="64"/>
    </location>
</feature>
<feature type="transmembrane region" description="Helical" evidence="7">
    <location>
        <begin position="213"/>
        <end position="231"/>
    </location>
</feature>
<dbReference type="PROSITE" id="PS00216">
    <property type="entry name" value="SUGAR_TRANSPORT_1"/>
    <property type="match status" value="1"/>
</dbReference>
<dbReference type="RefSeq" id="WP_029282416.1">
    <property type="nucleotide sequence ID" value="NZ_JNVC02000001.1"/>
</dbReference>
<evidence type="ECO:0000256" key="7">
    <source>
        <dbReference type="SAM" id="Phobius"/>
    </source>
</evidence>
<protein>
    <submittedName>
        <fullName evidence="9">Transporter</fullName>
    </submittedName>
</protein>
<dbReference type="PANTHER" id="PTHR43414">
    <property type="entry name" value="MULTIDRUG RESISTANCE PROTEIN MDTG"/>
    <property type="match status" value="1"/>
</dbReference>
<dbReference type="InterPro" id="IPR036259">
    <property type="entry name" value="MFS_trans_sf"/>
</dbReference>
<accession>A0A084H1W7</accession>
<dbReference type="GO" id="GO:0005886">
    <property type="term" value="C:plasma membrane"/>
    <property type="evidence" value="ECO:0007669"/>
    <property type="project" value="UniProtKB-SubCell"/>
</dbReference>
<keyword evidence="4 7" id="KW-0812">Transmembrane</keyword>
<feature type="transmembrane region" description="Helical" evidence="7">
    <location>
        <begin position="136"/>
        <end position="158"/>
    </location>
</feature>
<evidence type="ECO:0000313" key="10">
    <source>
        <dbReference type="Proteomes" id="UP000028549"/>
    </source>
</evidence>
<dbReference type="EMBL" id="JNVC02000001">
    <property type="protein sequence ID" value="KEZ53579.1"/>
    <property type="molecule type" value="Genomic_DNA"/>
</dbReference>
<dbReference type="STRING" id="246786.GS18_0200885"/>
<gene>
    <name evidence="9" type="ORF">GS18_0200885</name>
</gene>
<dbReference type="Gene3D" id="1.20.1250.20">
    <property type="entry name" value="MFS general substrate transporter like domains"/>
    <property type="match status" value="1"/>
</dbReference>
<name>A0A084H1W7_METID</name>
<dbReference type="Proteomes" id="UP000028549">
    <property type="component" value="Unassembled WGS sequence"/>
</dbReference>
<keyword evidence="10" id="KW-1185">Reference proteome</keyword>
<keyword evidence="3" id="KW-1003">Cell membrane</keyword>
<evidence type="ECO:0000259" key="8">
    <source>
        <dbReference type="PROSITE" id="PS50850"/>
    </source>
</evidence>
<comment type="subcellular location">
    <subcellularLocation>
        <location evidence="1">Cell membrane</location>
        <topology evidence="1">Multi-pass membrane protein</topology>
    </subcellularLocation>
</comment>
<feature type="transmembrane region" description="Helical" evidence="7">
    <location>
        <begin position="164"/>
        <end position="184"/>
    </location>
</feature>
<dbReference type="PROSITE" id="PS50850">
    <property type="entry name" value="MFS"/>
    <property type="match status" value="1"/>
</dbReference>
<dbReference type="SUPFAM" id="SSF103473">
    <property type="entry name" value="MFS general substrate transporter"/>
    <property type="match status" value="1"/>
</dbReference>
<dbReference type="AlphaFoldDB" id="A0A084H1W7"/>
<keyword evidence="5 7" id="KW-1133">Transmembrane helix</keyword>
<feature type="transmembrane region" description="Helical" evidence="7">
    <location>
        <begin position="280"/>
        <end position="299"/>
    </location>
</feature>
<organism evidence="9 10">
    <name type="scientific">Metabacillus indicus</name>
    <name type="common">Bacillus indicus</name>
    <dbReference type="NCBI Taxonomy" id="246786"/>
    <lineage>
        <taxon>Bacteria</taxon>
        <taxon>Bacillati</taxon>
        <taxon>Bacillota</taxon>
        <taxon>Bacilli</taxon>
        <taxon>Bacillales</taxon>
        <taxon>Bacillaceae</taxon>
        <taxon>Metabacillus</taxon>
    </lineage>
</organism>
<evidence type="ECO:0000256" key="6">
    <source>
        <dbReference type="ARBA" id="ARBA00023136"/>
    </source>
</evidence>
<feature type="domain" description="Major facilitator superfamily (MFS) profile" evidence="8">
    <location>
        <begin position="1"/>
        <end position="396"/>
    </location>
</feature>